<evidence type="ECO:0000256" key="1">
    <source>
        <dbReference type="SAM" id="MobiDB-lite"/>
    </source>
</evidence>
<dbReference type="AlphaFoldDB" id="X0YK07"/>
<gene>
    <name evidence="2" type="ORF">S01H1_70888</name>
</gene>
<reference evidence="2" key="1">
    <citation type="journal article" date="2014" name="Front. Microbiol.">
        <title>High frequency of phylogenetically diverse reductive dehalogenase-homologous genes in deep subseafloor sedimentary metagenomes.</title>
        <authorList>
            <person name="Kawai M."/>
            <person name="Futagami T."/>
            <person name="Toyoda A."/>
            <person name="Takaki Y."/>
            <person name="Nishi S."/>
            <person name="Hori S."/>
            <person name="Arai W."/>
            <person name="Tsubouchi T."/>
            <person name="Morono Y."/>
            <person name="Uchiyama I."/>
            <person name="Ito T."/>
            <person name="Fujiyama A."/>
            <person name="Inagaki F."/>
            <person name="Takami H."/>
        </authorList>
    </citation>
    <scope>NUCLEOTIDE SEQUENCE</scope>
    <source>
        <strain evidence="2">Expedition CK06-06</strain>
    </source>
</reference>
<comment type="caution">
    <text evidence="2">The sequence shown here is derived from an EMBL/GenBank/DDBJ whole genome shotgun (WGS) entry which is preliminary data.</text>
</comment>
<accession>X0YK07</accession>
<feature type="non-terminal residue" evidence="2">
    <location>
        <position position="1"/>
    </location>
</feature>
<feature type="region of interest" description="Disordered" evidence="1">
    <location>
        <begin position="1"/>
        <end position="26"/>
    </location>
</feature>
<organism evidence="2">
    <name type="scientific">marine sediment metagenome</name>
    <dbReference type="NCBI Taxonomy" id="412755"/>
    <lineage>
        <taxon>unclassified sequences</taxon>
        <taxon>metagenomes</taxon>
        <taxon>ecological metagenomes</taxon>
    </lineage>
</organism>
<evidence type="ECO:0008006" key="3">
    <source>
        <dbReference type="Google" id="ProtNLM"/>
    </source>
</evidence>
<protein>
    <recommendedName>
        <fullName evidence="3">TIGR04076 family protein</fullName>
    </recommendedName>
</protein>
<name>X0YK07_9ZZZZ</name>
<dbReference type="EMBL" id="BARS01047167">
    <property type="protein sequence ID" value="GAG37096.1"/>
    <property type="molecule type" value="Genomic_DNA"/>
</dbReference>
<sequence>PSAQVLQFGGSFPWEDDPNRTTVACPDPANPVVFELRRSLS</sequence>
<proteinExistence type="predicted"/>
<evidence type="ECO:0000313" key="2">
    <source>
        <dbReference type="EMBL" id="GAG37096.1"/>
    </source>
</evidence>